<dbReference type="InterPro" id="IPR035097">
    <property type="entry name" value="M29_N-terminal"/>
</dbReference>
<accession>A0A932ZSI5</accession>
<dbReference type="InterPro" id="IPR000787">
    <property type="entry name" value="Peptidase_M29"/>
</dbReference>
<sequence>MEDARVGRMAETIARYSARVGRGDLVCIRGGVAAAPLMRGIYRECLQRGAFPYVQAGLPGLEEIFYRHARPEQLAFLSPIARFEIGRVDVLISILSETNTRRLSGADPKRQAAASKARQPLMRTFMRRAAEYDRTRRKGLRWTLTLFPTEAYAQDAEMSLAEYESFVFGACFADRAGCVRRWRAVESRQQEIARWLRGRKVAELSGPGTELRVGIAGRRFINCCGHHNFPDGEIFTGPEETKVDGRIRYSFPACLSGREVDGVELAFERGRVVKATAEKNEAFLKSMIGMDPGAARVG</sequence>
<evidence type="ECO:0000256" key="1">
    <source>
        <dbReference type="ARBA" id="ARBA00001941"/>
    </source>
</evidence>
<dbReference type="SUPFAM" id="SSF144052">
    <property type="entry name" value="Thermophilic metalloprotease-like"/>
    <property type="match status" value="1"/>
</dbReference>
<keyword evidence="8" id="KW-0378">Hydrolase</keyword>
<feature type="non-terminal residue" evidence="10">
    <location>
        <position position="298"/>
    </location>
</feature>
<comment type="caution">
    <text evidence="10">The sequence shown here is derived from an EMBL/GenBank/DDBJ whole genome shotgun (WGS) entry which is preliminary data.</text>
</comment>
<keyword evidence="7" id="KW-0479">Metal-binding</keyword>
<evidence type="ECO:0000256" key="7">
    <source>
        <dbReference type="ARBA" id="ARBA00022723"/>
    </source>
</evidence>
<evidence type="ECO:0000313" key="11">
    <source>
        <dbReference type="Proteomes" id="UP000752292"/>
    </source>
</evidence>
<proteinExistence type="inferred from homology"/>
<dbReference type="InterPro" id="IPR052170">
    <property type="entry name" value="M29_Exopeptidase"/>
</dbReference>
<protein>
    <submittedName>
        <fullName evidence="10">Aminopeptidase</fullName>
    </submittedName>
</protein>
<comment type="cofactor">
    <cofactor evidence="3">
        <name>Zn(2+)</name>
        <dbReference type="ChEBI" id="CHEBI:29105"/>
    </cofactor>
</comment>
<dbReference type="PANTHER" id="PTHR34448:SF1">
    <property type="entry name" value="BLL6088 PROTEIN"/>
    <property type="match status" value="1"/>
</dbReference>
<evidence type="ECO:0000256" key="2">
    <source>
        <dbReference type="ARBA" id="ARBA00001946"/>
    </source>
</evidence>
<dbReference type="PRINTS" id="PR00919">
    <property type="entry name" value="THERMOPTASE"/>
</dbReference>
<comment type="cofactor">
    <cofactor evidence="1">
        <name>Co(2+)</name>
        <dbReference type="ChEBI" id="CHEBI:48828"/>
    </cofactor>
</comment>
<dbReference type="GO" id="GO:0004177">
    <property type="term" value="F:aminopeptidase activity"/>
    <property type="evidence" value="ECO:0007669"/>
    <property type="project" value="UniProtKB-KW"/>
</dbReference>
<dbReference type="AlphaFoldDB" id="A0A932ZSI5"/>
<evidence type="ECO:0000256" key="9">
    <source>
        <dbReference type="ARBA" id="ARBA00023049"/>
    </source>
</evidence>
<dbReference type="GO" id="GO:0008237">
    <property type="term" value="F:metallopeptidase activity"/>
    <property type="evidence" value="ECO:0007669"/>
    <property type="project" value="UniProtKB-KW"/>
</dbReference>
<dbReference type="PANTHER" id="PTHR34448">
    <property type="entry name" value="AMINOPEPTIDASE"/>
    <property type="match status" value="1"/>
</dbReference>
<keyword evidence="9" id="KW-0482">Metalloprotease</keyword>
<evidence type="ECO:0000256" key="3">
    <source>
        <dbReference type="ARBA" id="ARBA00001947"/>
    </source>
</evidence>
<comment type="cofactor">
    <cofactor evidence="2">
        <name>Mg(2+)</name>
        <dbReference type="ChEBI" id="CHEBI:18420"/>
    </cofactor>
</comment>
<dbReference type="Pfam" id="PF02073">
    <property type="entry name" value="Peptidase_M29"/>
    <property type="match status" value="1"/>
</dbReference>
<evidence type="ECO:0000256" key="6">
    <source>
        <dbReference type="ARBA" id="ARBA00022670"/>
    </source>
</evidence>
<dbReference type="EMBL" id="JACQRX010000185">
    <property type="protein sequence ID" value="MBI4251639.1"/>
    <property type="molecule type" value="Genomic_DNA"/>
</dbReference>
<keyword evidence="6" id="KW-0645">Protease</keyword>
<organism evidence="10 11">
    <name type="scientific">Tectimicrobiota bacterium</name>
    <dbReference type="NCBI Taxonomy" id="2528274"/>
    <lineage>
        <taxon>Bacteria</taxon>
        <taxon>Pseudomonadati</taxon>
        <taxon>Nitrospinota/Tectimicrobiota group</taxon>
        <taxon>Candidatus Tectimicrobiota</taxon>
    </lineage>
</organism>
<name>A0A932ZSI5_UNCTE</name>
<dbReference type="Proteomes" id="UP000752292">
    <property type="component" value="Unassembled WGS sequence"/>
</dbReference>
<keyword evidence="5 10" id="KW-0031">Aminopeptidase</keyword>
<dbReference type="GO" id="GO:0006508">
    <property type="term" value="P:proteolysis"/>
    <property type="evidence" value="ECO:0007669"/>
    <property type="project" value="UniProtKB-KW"/>
</dbReference>
<dbReference type="GO" id="GO:0046872">
    <property type="term" value="F:metal ion binding"/>
    <property type="evidence" value="ECO:0007669"/>
    <property type="project" value="UniProtKB-KW"/>
</dbReference>
<evidence type="ECO:0000256" key="4">
    <source>
        <dbReference type="ARBA" id="ARBA00008236"/>
    </source>
</evidence>
<comment type="similarity">
    <text evidence="4">Belongs to the peptidase M29 family.</text>
</comment>
<reference evidence="10" key="1">
    <citation type="submission" date="2020-07" db="EMBL/GenBank/DDBJ databases">
        <title>Huge and variable diversity of episymbiotic CPR bacteria and DPANN archaea in groundwater ecosystems.</title>
        <authorList>
            <person name="He C.Y."/>
            <person name="Keren R."/>
            <person name="Whittaker M."/>
            <person name="Farag I.F."/>
            <person name="Doudna J."/>
            <person name="Cate J.H.D."/>
            <person name="Banfield J.F."/>
        </authorList>
    </citation>
    <scope>NUCLEOTIDE SEQUENCE</scope>
    <source>
        <strain evidence="10">NC_groundwater_1370_Ag_S-0.2um_69_93</strain>
    </source>
</reference>
<gene>
    <name evidence="10" type="ORF">HY618_04185</name>
</gene>
<dbReference type="Gene3D" id="3.40.1830.10">
    <property type="entry name" value="Thermophilic metalloprotease (M29)"/>
    <property type="match status" value="1"/>
</dbReference>
<evidence type="ECO:0000256" key="8">
    <source>
        <dbReference type="ARBA" id="ARBA00022801"/>
    </source>
</evidence>
<evidence type="ECO:0000256" key="5">
    <source>
        <dbReference type="ARBA" id="ARBA00022438"/>
    </source>
</evidence>
<evidence type="ECO:0000313" key="10">
    <source>
        <dbReference type="EMBL" id="MBI4251639.1"/>
    </source>
</evidence>